<dbReference type="GO" id="GO:0043720">
    <property type="term" value="F:3-keto-5-aminohexanoate cleavage activity"/>
    <property type="evidence" value="ECO:0007669"/>
    <property type="project" value="InterPro"/>
</dbReference>
<dbReference type="Proteomes" id="UP000194664">
    <property type="component" value="Unassembled WGS sequence"/>
</dbReference>
<dbReference type="PANTHER" id="PTHR37418:SF2">
    <property type="entry name" value="3-KETO-5-AMINOHEXANOATE CLEAVAGE ENZYME"/>
    <property type="match status" value="1"/>
</dbReference>
<dbReference type="Pfam" id="PF05853">
    <property type="entry name" value="BKACE"/>
    <property type="match status" value="1"/>
</dbReference>
<dbReference type="SUPFAM" id="SSF63892">
    <property type="entry name" value="Pyridoxine 5'-phosphate synthase"/>
    <property type="match status" value="1"/>
</dbReference>
<comment type="caution">
    <text evidence="5">The sequence shown here is derived from an EMBL/GenBank/DDBJ whole genome shotgun (WGS) entry which is preliminary data.</text>
</comment>
<evidence type="ECO:0000313" key="5">
    <source>
        <dbReference type="EMBL" id="OUD08537.1"/>
    </source>
</evidence>
<dbReference type="InterPro" id="IPR036130">
    <property type="entry name" value="Pyridoxine-5'_phos_synth"/>
</dbReference>
<evidence type="ECO:0000256" key="4">
    <source>
        <dbReference type="ARBA" id="ARBA00022833"/>
    </source>
</evidence>
<keyword evidence="2 5" id="KW-0808">Transferase</keyword>
<dbReference type="AlphaFoldDB" id="A0A251WVR7"/>
<sequence length="255" mass="27572">MTKLPKIMVAPNGARLTTKDHAAVPVTIPQIVDCAVKCAAAGADGIHAHVRDEGQQHVLDAGLYRELLSEISRVLPDFYVQITTEAVGRYSPAEQRKLVYDVRPAAVSIAPREMFAGEMDADLRTFYHDCASANIAVQHILYDEPDVQNLALAVERGVIPVTDLQALIVLGRYNAGQKSSPDELGKPAQQLLSLLPGVDWAVCAFGPKETECLIAAQKMGGKMRIGFENNRINSDLTCAADNAERVAELVGKLKA</sequence>
<accession>A0A251WVR7</accession>
<dbReference type="InterPro" id="IPR008567">
    <property type="entry name" value="BKACE"/>
</dbReference>
<evidence type="ECO:0000256" key="3">
    <source>
        <dbReference type="ARBA" id="ARBA00022723"/>
    </source>
</evidence>
<name>A0A251WVR7_9RHOB</name>
<dbReference type="GO" id="GO:0046872">
    <property type="term" value="F:metal ion binding"/>
    <property type="evidence" value="ECO:0007669"/>
    <property type="project" value="UniProtKB-KW"/>
</dbReference>
<dbReference type="PANTHER" id="PTHR37418">
    <property type="entry name" value="3-KETO-5-AMINOHEXANOATE CLEAVAGE ENZYME-RELATED"/>
    <property type="match status" value="1"/>
</dbReference>
<dbReference type="GO" id="GO:0008615">
    <property type="term" value="P:pyridoxine biosynthetic process"/>
    <property type="evidence" value="ECO:0007669"/>
    <property type="project" value="InterPro"/>
</dbReference>
<keyword evidence="4" id="KW-0862">Zinc</keyword>
<dbReference type="GO" id="GO:0033856">
    <property type="term" value="F:pyridoxine 5'-phosphate synthase activity"/>
    <property type="evidence" value="ECO:0007669"/>
    <property type="project" value="InterPro"/>
</dbReference>
<evidence type="ECO:0000256" key="1">
    <source>
        <dbReference type="ARBA" id="ARBA00001947"/>
    </source>
</evidence>
<comment type="cofactor">
    <cofactor evidence="1">
        <name>Zn(2+)</name>
        <dbReference type="ChEBI" id="CHEBI:29105"/>
    </cofactor>
</comment>
<evidence type="ECO:0000313" key="6">
    <source>
        <dbReference type="Proteomes" id="UP000194664"/>
    </source>
</evidence>
<organism evidence="5 6">
    <name type="scientific">Marivivens niveibacter</name>
    <dbReference type="NCBI Taxonomy" id="1930667"/>
    <lineage>
        <taxon>Bacteria</taxon>
        <taxon>Pseudomonadati</taxon>
        <taxon>Pseudomonadota</taxon>
        <taxon>Alphaproteobacteria</taxon>
        <taxon>Rhodobacterales</taxon>
        <taxon>Paracoccaceae</taxon>
        <taxon>Marivivens group</taxon>
        <taxon>Marivivens</taxon>
    </lineage>
</organism>
<dbReference type="GO" id="GO:0008483">
    <property type="term" value="F:transaminase activity"/>
    <property type="evidence" value="ECO:0007669"/>
    <property type="project" value="UniProtKB-KW"/>
</dbReference>
<dbReference type="OrthoDB" id="9805277at2"/>
<reference evidence="5 6" key="1">
    <citation type="submission" date="2016-12" db="EMBL/GenBank/DDBJ databases">
        <title>The draft genome sequence of HSLHS2.</title>
        <authorList>
            <person name="Hu D."/>
            <person name="Wang L."/>
            <person name="Shao Z."/>
        </authorList>
    </citation>
    <scope>NUCLEOTIDE SEQUENCE [LARGE SCALE GENOMIC DNA]</scope>
    <source>
        <strain evidence="5">MCCC 1A06712</strain>
    </source>
</reference>
<evidence type="ECO:0000256" key="2">
    <source>
        <dbReference type="ARBA" id="ARBA00022679"/>
    </source>
</evidence>
<keyword evidence="3" id="KW-0479">Metal-binding</keyword>
<dbReference type="RefSeq" id="WP_086452233.1">
    <property type="nucleotide sequence ID" value="NZ_MSPP01000005.1"/>
</dbReference>
<dbReference type="Gene3D" id="3.20.20.70">
    <property type="entry name" value="Aldolase class I"/>
    <property type="match status" value="1"/>
</dbReference>
<dbReference type="GO" id="GO:0005737">
    <property type="term" value="C:cytoplasm"/>
    <property type="evidence" value="ECO:0007669"/>
    <property type="project" value="InterPro"/>
</dbReference>
<dbReference type="InterPro" id="IPR013785">
    <property type="entry name" value="Aldolase_TIM"/>
</dbReference>
<proteinExistence type="predicted"/>
<dbReference type="EMBL" id="MSPP01000005">
    <property type="protein sequence ID" value="OUD08537.1"/>
    <property type="molecule type" value="Genomic_DNA"/>
</dbReference>
<keyword evidence="6" id="KW-1185">Reference proteome</keyword>
<gene>
    <name evidence="5" type="ORF">BVC71_13655</name>
</gene>
<keyword evidence="5" id="KW-0032">Aminotransferase</keyword>
<protein>
    <submittedName>
        <fullName evidence="5">Class III aminotransferase</fullName>
    </submittedName>
</protein>